<dbReference type="PANTHER" id="PTHR33365">
    <property type="entry name" value="YALI0B05434P"/>
    <property type="match status" value="1"/>
</dbReference>
<evidence type="ECO:0000256" key="4">
    <source>
        <dbReference type="SAM" id="Phobius"/>
    </source>
</evidence>
<keyword evidence="4" id="KW-0472">Membrane</keyword>
<feature type="transmembrane region" description="Helical" evidence="4">
    <location>
        <begin position="41"/>
        <end position="61"/>
    </location>
</feature>
<name>A0AAD7FSR4_9AGAR</name>
<dbReference type="Pfam" id="PF11807">
    <property type="entry name" value="UstYa"/>
    <property type="match status" value="1"/>
</dbReference>
<evidence type="ECO:0008006" key="7">
    <source>
        <dbReference type="Google" id="ProtNLM"/>
    </source>
</evidence>
<comment type="pathway">
    <text evidence="1">Mycotoxin biosynthesis.</text>
</comment>
<protein>
    <recommendedName>
        <fullName evidence="7">Tat pathway signal sequence</fullName>
    </recommendedName>
</protein>
<evidence type="ECO:0000256" key="2">
    <source>
        <dbReference type="ARBA" id="ARBA00035112"/>
    </source>
</evidence>
<sequence length="262" mass="29513">MLPINGSRDQDPEYQPLMEDDLDPDARSATPSASPWASRTVLLALLAVETAALLAVILLFVRAPQQNCSVALDSGQVLYSPALGAVETEVKVFNVGFSDNFSDFQIPSSPHLDKMWSDLYNFGVSRITKDEASMLPNKTEEIPGDEGHYIAALDVFHTLHCLNKIRMALDPDYYPAWRISTANNWIPEQKNVTQHISHCVEWLRQSIMCTSDTSVIVWQWDSARNTSVFRSDVAHTCRKFDNVQAWAKERVIHEQGEELVHV</sequence>
<evidence type="ECO:0000313" key="5">
    <source>
        <dbReference type="EMBL" id="KAJ7641088.1"/>
    </source>
</evidence>
<evidence type="ECO:0000256" key="3">
    <source>
        <dbReference type="SAM" id="MobiDB-lite"/>
    </source>
</evidence>
<evidence type="ECO:0000313" key="6">
    <source>
        <dbReference type="Proteomes" id="UP001221142"/>
    </source>
</evidence>
<dbReference type="InterPro" id="IPR021765">
    <property type="entry name" value="UstYa-like"/>
</dbReference>
<feature type="region of interest" description="Disordered" evidence="3">
    <location>
        <begin position="1"/>
        <end position="33"/>
    </location>
</feature>
<dbReference type="AlphaFoldDB" id="A0AAD7FSR4"/>
<gene>
    <name evidence="5" type="ORF">FB45DRAFT_1053696</name>
</gene>
<keyword evidence="6" id="KW-1185">Reference proteome</keyword>
<dbReference type="PANTHER" id="PTHR33365:SF4">
    <property type="entry name" value="CYCLOCHLOROTINE BIOSYNTHESIS PROTEIN O"/>
    <property type="match status" value="1"/>
</dbReference>
<reference evidence="5" key="1">
    <citation type="submission" date="2023-03" db="EMBL/GenBank/DDBJ databases">
        <title>Massive genome expansion in bonnet fungi (Mycena s.s.) driven by repeated elements and novel gene families across ecological guilds.</title>
        <authorList>
            <consortium name="Lawrence Berkeley National Laboratory"/>
            <person name="Harder C.B."/>
            <person name="Miyauchi S."/>
            <person name="Viragh M."/>
            <person name="Kuo A."/>
            <person name="Thoen E."/>
            <person name="Andreopoulos B."/>
            <person name="Lu D."/>
            <person name="Skrede I."/>
            <person name="Drula E."/>
            <person name="Henrissat B."/>
            <person name="Morin E."/>
            <person name="Kohler A."/>
            <person name="Barry K."/>
            <person name="LaButti K."/>
            <person name="Morin E."/>
            <person name="Salamov A."/>
            <person name="Lipzen A."/>
            <person name="Mereny Z."/>
            <person name="Hegedus B."/>
            <person name="Baldrian P."/>
            <person name="Stursova M."/>
            <person name="Weitz H."/>
            <person name="Taylor A."/>
            <person name="Grigoriev I.V."/>
            <person name="Nagy L.G."/>
            <person name="Martin F."/>
            <person name="Kauserud H."/>
        </authorList>
    </citation>
    <scope>NUCLEOTIDE SEQUENCE</scope>
    <source>
        <strain evidence="5">9284</strain>
    </source>
</reference>
<proteinExistence type="inferred from homology"/>
<comment type="similarity">
    <text evidence="2">Belongs to the ustYa family.</text>
</comment>
<evidence type="ECO:0000256" key="1">
    <source>
        <dbReference type="ARBA" id="ARBA00004685"/>
    </source>
</evidence>
<organism evidence="5 6">
    <name type="scientific">Roridomyces roridus</name>
    <dbReference type="NCBI Taxonomy" id="1738132"/>
    <lineage>
        <taxon>Eukaryota</taxon>
        <taxon>Fungi</taxon>
        <taxon>Dikarya</taxon>
        <taxon>Basidiomycota</taxon>
        <taxon>Agaricomycotina</taxon>
        <taxon>Agaricomycetes</taxon>
        <taxon>Agaricomycetidae</taxon>
        <taxon>Agaricales</taxon>
        <taxon>Marasmiineae</taxon>
        <taxon>Mycenaceae</taxon>
        <taxon>Roridomyces</taxon>
    </lineage>
</organism>
<dbReference type="Proteomes" id="UP001221142">
    <property type="component" value="Unassembled WGS sequence"/>
</dbReference>
<accession>A0AAD7FSR4</accession>
<dbReference type="EMBL" id="JARKIF010000004">
    <property type="protein sequence ID" value="KAJ7641088.1"/>
    <property type="molecule type" value="Genomic_DNA"/>
</dbReference>
<keyword evidence="4" id="KW-1133">Transmembrane helix</keyword>
<dbReference type="GO" id="GO:0043386">
    <property type="term" value="P:mycotoxin biosynthetic process"/>
    <property type="evidence" value="ECO:0007669"/>
    <property type="project" value="InterPro"/>
</dbReference>
<keyword evidence="4" id="KW-0812">Transmembrane</keyword>
<comment type="caution">
    <text evidence="5">The sequence shown here is derived from an EMBL/GenBank/DDBJ whole genome shotgun (WGS) entry which is preliminary data.</text>
</comment>